<dbReference type="GO" id="GO:0005829">
    <property type="term" value="C:cytosol"/>
    <property type="evidence" value="ECO:0007669"/>
    <property type="project" value="TreeGrafter"/>
</dbReference>
<gene>
    <name evidence="3" type="ORF">SU7_0308</name>
</gene>
<dbReference type="InterPro" id="IPR006329">
    <property type="entry name" value="AMPD"/>
</dbReference>
<dbReference type="HOGENOM" id="CLU_003782_2_0_1"/>
<evidence type="ECO:0000256" key="2">
    <source>
        <dbReference type="SAM" id="MobiDB-lite"/>
    </source>
</evidence>
<comment type="caution">
    <text evidence="3">The sequence shown here is derived from an EMBL/GenBank/DDBJ whole genome shotgun (WGS) entry which is preliminary data.</text>
</comment>
<evidence type="ECO:0000313" key="4">
    <source>
        <dbReference type="Proteomes" id="UP000006968"/>
    </source>
</evidence>
<evidence type="ECO:0000313" key="3">
    <source>
        <dbReference type="EMBL" id="EJS44719.1"/>
    </source>
</evidence>
<organism evidence="3 4">
    <name type="scientific">Saccharomyces arboricola (strain H-6 / AS 2.3317 / CBS 10644)</name>
    <name type="common">Yeast</name>
    <dbReference type="NCBI Taxonomy" id="1160507"/>
    <lineage>
        <taxon>Eukaryota</taxon>
        <taxon>Fungi</taxon>
        <taxon>Dikarya</taxon>
        <taxon>Ascomycota</taxon>
        <taxon>Saccharomycotina</taxon>
        <taxon>Saccharomycetes</taxon>
        <taxon>Saccharomycetales</taxon>
        <taxon>Saccharomycetaceae</taxon>
        <taxon>Saccharomyces</taxon>
    </lineage>
</organism>
<dbReference type="InterPro" id="IPR032466">
    <property type="entry name" value="Metal_Hydrolase"/>
</dbReference>
<dbReference type="GO" id="GO:0003876">
    <property type="term" value="F:AMP deaminase activity"/>
    <property type="evidence" value="ECO:0007669"/>
    <property type="project" value="InterPro"/>
</dbReference>
<dbReference type="PANTHER" id="PTHR11359">
    <property type="entry name" value="AMP DEAMINASE"/>
    <property type="match status" value="1"/>
</dbReference>
<keyword evidence="4" id="KW-1185">Reference proteome</keyword>
<dbReference type="PANTHER" id="PTHR11359:SF7">
    <property type="entry name" value="INACTIVE DEAMINASE YBR284W-RELATED"/>
    <property type="match status" value="1"/>
</dbReference>
<accession>J8QAW2</accession>
<dbReference type="GO" id="GO:0032264">
    <property type="term" value="P:IMP salvage"/>
    <property type="evidence" value="ECO:0007669"/>
    <property type="project" value="InterPro"/>
</dbReference>
<sequence>MTQDSRSLSLVGYDSYKESPSASPILLDGLDGNDDTPDQGLGFDSSLEITSQQPERNSRAFKLEDSSADGISHLDDLDMIPLTTKFDTQMKMGSPMAMPPETLPPVKPITATDLVYSSLAHLPSYFFEQTHFRIERKCLLEMCKLRRNYLIVSKQDALSCFHLHPKLPEQGLKPVEDRLSRMPHLLNLREDKTSTSAENNDYKRELYNGAVDVPTFKEFRQNFERCLEIIRDKNLSRFSEKRLQYLLNKFPVFQYLHSKEELKQSKKVPHKDFYNCRKIDLNLLLSSCFSQWQLNEFIWAKLRKEPNRIIYQTTDGKHITLSQLFKVDFEETNMFCNGLKIINDSFLEWYKVIYLAKYHLINSEPETYIELHDRQFRYYLIAKTFLEFDNYTNGEYLAELLQEFLIKPQESSKYQLCQLSVDFQFYLHYGDSNVDNWWMVFSNWLNHYNLFSDNICWNIRISRIYPKLYQTGKVKNFQDFLNLIFSPLFNAQSCSHKSLGPILSKFLSRIASFDLCIQDSDDYIWKQFTEVNCLPQNWTSNGDNPTISQYMYYVYANLAKLNHVRRVLHQTTFTLRSSCSPTSMNRTSQFSSTRNFTEHTEAILNNFLLASGGFLNAENLWYAPPSLIYVFYLSQIPMVVAPLNSIADPKGTTTLEDQAATGIVLEPPKHYSKNPFMKFFEMGFKISLSSESILYNHSYTREPIIEEYSVAASIYRLPSADLCELLRNSVITSGFASTLKVIWLGISLTPHDYFMENTGFVNNWYDCKPNTSLDHNVPIIRRQYRNSTLSGEWRLIIA</sequence>
<dbReference type="Gene3D" id="3.20.20.140">
    <property type="entry name" value="Metal-dependent hydrolases"/>
    <property type="match status" value="2"/>
</dbReference>
<evidence type="ECO:0000256" key="1">
    <source>
        <dbReference type="ARBA" id="ARBA00006676"/>
    </source>
</evidence>
<dbReference type="Proteomes" id="UP000006968">
    <property type="component" value="Chromosome II"/>
</dbReference>
<dbReference type="OrthoDB" id="1723809at2759"/>
<protein>
    <submittedName>
        <fullName evidence="3">YBR284W</fullName>
    </submittedName>
</protein>
<dbReference type="FunFam" id="3.20.20.140:FF:000078">
    <property type="entry name" value="Inactive deaminase YBR284W"/>
    <property type="match status" value="1"/>
</dbReference>
<feature type="region of interest" description="Disordered" evidence="2">
    <location>
        <begin position="1"/>
        <end position="45"/>
    </location>
</feature>
<dbReference type="SUPFAM" id="SSF51556">
    <property type="entry name" value="Metallo-dependent hydrolases"/>
    <property type="match status" value="1"/>
</dbReference>
<reference evidence="3 4" key="1">
    <citation type="journal article" date="2013" name="BMC Genomics">
        <title>High quality de novo sequencing and assembly of the Saccharomyces arboricolus genome.</title>
        <authorList>
            <person name="Liti G."/>
            <person name="Nguyen Ba A.N."/>
            <person name="Blythe M."/>
            <person name="Mueller C.A."/>
            <person name="Bergstroem A."/>
            <person name="Cubillos F.A."/>
            <person name="Dafhnis-Calas F."/>
            <person name="Khoshraftar S."/>
            <person name="Malla S."/>
            <person name="Mehta N."/>
            <person name="Siow C.C."/>
            <person name="Warringer J."/>
            <person name="Moses A.M."/>
            <person name="Louis E.J."/>
            <person name="Nieduszynski C.A."/>
        </authorList>
    </citation>
    <scope>NUCLEOTIDE SEQUENCE [LARGE SCALE GENOMIC DNA]</scope>
    <source>
        <strain evidence="4">H-6 / AS 2.3317 / CBS 10644</strain>
    </source>
</reference>
<dbReference type="AlphaFoldDB" id="J8QAW2"/>
<name>J8QAW2_SACAR</name>
<proteinExistence type="inferred from homology"/>
<dbReference type="Pfam" id="PF19326">
    <property type="entry name" value="AMP_deaminase"/>
    <property type="match status" value="1"/>
</dbReference>
<comment type="similarity">
    <text evidence="1">Belongs to the metallo-dependent hydrolases superfamily. Adenosine and AMP deaminases family.</text>
</comment>
<dbReference type="EMBL" id="ALIE01000011">
    <property type="protein sequence ID" value="EJS44719.1"/>
    <property type="molecule type" value="Genomic_DNA"/>
</dbReference>